<dbReference type="Gene3D" id="3.60.40.10">
    <property type="entry name" value="PPM-type phosphatase domain"/>
    <property type="match status" value="1"/>
</dbReference>
<feature type="domain" description="PPM-type phosphatase" evidence="3">
    <location>
        <begin position="158"/>
        <end position="369"/>
    </location>
</feature>
<dbReference type="EMBL" id="BAAALS010000010">
    <property type="protein sequence ID" value="GAA1752406.1"/>
    <property type="molecule type" value="Genomic_DNA"/>
</dbReference>
<dbReference type="PANTHER" id="PTHR43156:SF2">
    <property type="entry name" value="STAGE II SPORULATION PROTEIN E"/>
    <property type="match status" value="1"/>
</dbReference>
<sequence>MQAQLGDIRDALRVDTVTVLLLDPYGRELVATASLGLEEEVAQGVRLPVGKGFAGRVAGTRAPVQLTKVDAKSVLNPLLINRGIRSILGVPMIYAGQLLGVLHVGSLRPRRFTAGEIRLLQASAEGVARAIRTQLAQLDRATTVALQRSLLPARHIDMAGLEVATRYVPGAREGVGGDWYDVFSLPSGHVGVVIGDVAGHGLRAAVVMGRIRSALRAYALESDDPADVLSRLDRKVGVFEPGAMATAVYAVIQPGLATMRLSVAGHPPPIVAEPGQPARVMEVRPDLPLGVRMGSPRRSSDVPLVPGEIMLFYTDGLIERRTQPLSHSVSRLRTAVSAGPAEAVCAAVMAAMIGDEQAVDDVAVLALSRPQSG</sequence>
<gene>
    <name evidence="4" type="ORF">GCM10009681_24170</name>
</gene>
<dbReference type="SUPFAM" id="SSF81606">
    <property type="entry name" value="PP2C-like"/>
    <property type="match status" value="1"/>
</dbReference>
<dbReference type="PANTHER" id="PTHR43156">
    <property type="entry name" value="STAGE II SPORULATION PROTEIN E-RELATED"/>
    <property type="match status" value="1"/>
</dbReference>
<dbReference type="SUPFAM" id="SSF55781">
    <property type="entry name" value="GAF domain-like"/>
    <property type="match status" value="1"/>
</dbReference>
<dbReference type="Pfam" id="PF07228">
    <property type="entry name" value="SpoIIE"/>
    <property type="match status" value="1"/>
</dbReference>
<name>A0ABP4WGK1_9ACTN</name>
<comment type="caution">
    <text evidence="4">The sequence shown here is derived from an EMBL/GenBank/DDBJ whole genome shotgun (WGS) entry which is preliminary data.</text>
</comment>
<dbReference type="InterPro" id="IPR052016">
    <property type="entry name" value="Bact_Sigma-Reg"/>
</dbReference>
<evidence type="ECO:0000259" key="2">
    <source>
        <dbReference type="SMART" id="SM00065"/>
    </source>
</evidence>
<feature type="domain" description="GAF" evidence="2">
    <location>
        <begin position="1"/>
        <end position="141"/>
    </location>
</feature>
<organism evidence="4 5">
    <name type="scientific">Luedemannella helvata</name>
    <dbReference type="NCBI Taxonomy" id="349315"/>
    <lineage>
        <taxon>Bacteria</taxon>
        <taxon>Bacillati</taxon>
        <taxon>Actinomycetota</taxon>
        <taxon>Actinomycetes</taxon>
        <taxon>Micromonosporales</taxon>
        <taxon>Micromonosporaceae</taxon>
        <taxon>Luedemannella</taxon>
    </lineage>
</organism>
<dbReference type="Proteomes" id="UP001500655">
    <property type="component" value="Unassembled WGS sequence"/>
</dbReference>
<evidence type="ECO:0000313" key="4">
    <source>
        <dbReference type="EMBL" id="GAA1752406.1"/>
    </source>
</evidence>
<evidence type="ECO:0000259" key="3">
    <source>
        <dbReference type="SMART" id="SM00331"/>
    </source>
</evidence>
<accession>A0ABP4WGK1</accession>
<dbReference type="SMART" id="SM00331">
    <property type="entry name" value="PP2C_SIG"/>
    <property type="match status" value="1"/>
</dbReference>
<dbReference type="Pfam" id="PF13185">
    <property type="entry name" value="GAF_2"/>
    <property type="match status" value="1"/>
</dbReference>
<proteinExistence type="predicted"/>
<dbReference type="Gene3D" id="3.30.450.40">
    <property type="match status" value="1"/>
</dbReference>
<reference evidence="5" key="1">
    <citation type="journal article" date="2019" name="Int. J. Syst. Evol. Microbiol.">
        <title>The Global Catalogue of Microorganisms (GCM) 10K type strain sequencing project: providing services to taxonomists for standard genome sequencing and annotation.</title>
        <authorList>
            <consortium name="The Broad Institute Genomics Platform"/>
            <consortium name="The Broad Institute Genome Sequencing Center for Infectious Disease"/>
            <person name="Wu L."/>
            <person name="Ma J."/>
        </authorList>
    </citation>
    <scope>NUCLEOTIDE SEQUENCE [LARGE SCALE GENOMIC DNA]</scope>
    <source>
        <strain evidence="5">JCM 13249</strain>
    </source>
</reference>
<dbReference type="SMART" id="SM00065">
    <property type="entry name" value="GAF"/>
    <property type="match status" value="1"/>
</dbReference>
<evidence type="ECO:0000256" key="1">
    <source>
        <dbReference type="ARBA" id="ARBA00022801"/>
    </source>
</evidence>
<dbReference type="InterPro" id="IPR003018">
    <property type="entry name" value="GAF"/>
</dbReference>
<dbReference type="InterPro" id="IPR036457">
    <property type="entry name" value="PPM-type-like_dom_sf"/>
</dbReference>
<evidence type="ECO:0000313" key="5">
    <source>
        <dbReference type="Proteomes" id="UP001500655"/>
    </source>
</evidence>
<dbReference type="InterPro" id="IPR001932">
    <property type="entry name" value="PPM-type_phosphatase-like_dom"/>
</dbReference>
<keyword evidence="1" id="KW-0378">Hydrolase</keyword>
<protein>
    <submittedName>
        <fullName evidence="4">SpoIIE family protein phosphatase</fullName>
    </submittedName>
</protein>
<keyword evidence="5" id="KW-1185">Reference proteome</keyword>
<dbReference type="InterPro" id="IPR029016">
    <property type="entry name" value="GAF-like_dom_sf"/>
</dbReference>